<evidence type="ECO:0000313" key="3">
    <source>
        <dbReference type="Proteomes" id="UP000324897"/>
    </source>
</evidence>
<name>A0A5J9TVN1_9POAL</name>
<proteinExistence type="predicted"/>
<feature type="region of interest" description="Disordered" evidence="1">
    <location>
        <begin position="416"/>
        <end position="444"/>
    </location>
</feature>
<gene>
    <name evidence="2" type="ORF">EJB05_38354</name>
</gene>
<dbReference type="EMBL" id="RWGY01000031">
    <property type="protein sequence ID" value="TVU14858.1"/>
    <property type="molecule type" value="Genomic_DNA"/>
</dbReference>
<evidence type="ECO:0000256" key="1">
    <source>
        <dbReference type="SAM" id="MobiDB-lite"/>
    </source>
</evidence>
<feature type="non-terminal residue" evidence="2">
    <location>
        <position position="1"/>
    </location>
</feature>
<dbReference type="Proteomes" id="UP000324897">
    <property type="component" value="Unassembled WGS sequence"/>
</dbReference>
<protein>
    <submittedName>
        <fullName evidence="2">Uncharacterized protein</fullName>
    </submittedName>
</protein>
<organism evidence="2 3">
    <name type="scientific">Eragrostis curvula</name>
    <name type="common">weeping love grass</name>
    <dbReference type="NCBI Taxonomy" id="38414"/>
    <lineage>
        <taxon>Eukaryota</taxon>
        <taxon>Viridiplantae</taxon>
        <taxon>Streptophyta</taxon>
        <taxon>Embryophyta</taxon>
        <taxon>Tracheophyta</taxon>
        <taxon>Spermatophyta</taxon>
        <taxon>Magnoliopsida</taxon>
        <taxon>Liliopsida</taxon>
        <taxon>Poales</taxon>
        <taxon>Poaceae</taxon>
        <taxon>PACMAD clade</taxon>
        <taxon>Chloridoideae</taxon>
        <taxon>Eragrostideae</taxon>
        <taxon>Eragrostidinae</taxon>
        <taxon>Eragrostis</taxon>
    </lineage>
</organism>
<evidence type="ECO:0000313" key="2">
    <source>
        <dbReference type="EMBL" id="TVU14858.1"/>
    </source>
</evidence>
<keyword evidence="3" id="KW-1185">Reference proteome</keyword>
<comment type="caution">
    <text evidence="2">The sequence shown here is derived from an EMBL/GenBank/DDBJ whole genome shotgun (WGS) entry which is preliminary data.</text>
</comment>
<reference evidence="2 3" key="1">
    <citation type="journal article" date="2019" name="Sci. Rep.">
        <title>A high-quality genome of Eragrostis curvula grass provides insights into Poaceae evolution and supports new strategies to enhance forage quality.</title>
        <authorList>
            <person name="Carballo J."/>
            <person name="Santos B.A.C.M."/>
            <person name="Zappacosta D."/>
            <person name="Garbus I."/>
            <person name="Selva J.P."/>
            <person name="Gallo C.A."/>
            <person name="Diaz A."/>
            <person name="Albertini E."/>
            <person name="Caccamo M."/>
            <person name="Echenique V."/>
        </authorList>
    </citation>
    <scope>NUCLEOTIDE SEQUENCE [LARGE SCALE GENOMIC DNA]</scope>
    <source>
        <strain evidence="3">cv. Victoria</strain>
        <tissue evidence="2">Leaf</tissue>
    </source>
</reference>
<sequence length="444" mass="48500">MGKSGGDLSDSWPFEGGGAGGDGDLAEQRVRPPVETRRAWLARRRETSPIPGRWKAEEGDCGDGDLTEQRVRPPVDARRAWLARRREISPIPGCSKVEEGDDMAAAMAALPESTPPPRQVAATAALRDSTVPSRRVATEMAWRLEAAPSLLEEPPAALCEKEAASLGGSPVTLHGGGAGLPGMRLATELKKRRRVGDVPGPWLRGGTKGRRGQWWRCVQVEIGVDFVANKEGNEFIFVSDSDDDNAESPRHVHPLFPPLPSLVDQLREMAKKRGKGGDEWLARFGITPSTSLNPAPLLVKEADNKPMDVPEDDSQQSVDKEYVLEDDSQLVDDAYVLEDDSQPVDGAYVLEDDSQVVDDDDLLLHHESQDFCATRPGSMFKSFQWTPFSMCISKDSCCSRSCSETNRLMVLVASLGDEDGQEEMSRDEKVSPDEKMRGQGHGVG</sequence>
<feature type="compositionally biased region" description="Basic and acidic residues" evidence="1">
    <location>
        <begin position="423"/>
        <end position="437"/>
    </location>
</feature>
<feature type="region of interest" description="Disordered" evidence="1">
    <location>
        <begin position="1"/>
        <end position="70"/>
    </location>
</feature>
<dbReference type="AlphaFoldDB" id="A0A5J9TVN1"/>
<accession>A0A5J9TVN1</accession>
<dbReference type="Gramene" id="TVU14858">
    <property type="protein sequence ID" value="TVU14858"/>
    <property type="gene ID" value="EJB05_38354"/>
</dbReference>
<feature type="compositionally biased region" description="Basic and acidic residues" evidence="1">
    <location>
        <begin position="26"/>
        <end position="47"/>
    </location>
</feature>